<dbReference type="STRING" id="416873.SAMN04487951_10550"/>
<feature type="chain" id="PRO_5011586558" evidence="5">
    <location>
        <begin position="23"/>
        <end position="284"/>
    </location>
</feature>
<name>A0A1H0BDK4_9GAMM</name>
<dbReference type="GO" id="GO:0043190">
    <property type="term" value="C:ATP-binding cassette (ABC) transporter complex"/>
    <property type="evidence" value="ECO:0007669"/>
    <property type="project" value="InterPro"/>
</dbReference>
<evidence type="ECO:0000313" key="7">
    <source>
        <dbReference type="EMBL" id="SDN43718.1"/>
    </source>
</evidence>
<dbReference type="PANTHER" id="PTHR47737">
    <property type="entry name" value="GLYCINE BETAINE/PROLINE BETAINE TRANSPORT SYSTEM PERMEASE PROTEIN PROW"/>
    <property type="match status" value="1"/>
</dbReference>
<keyword evidence="4" id="KW-0472">Membrane</keyword>
<dbReference type="PANTHER" id="PTHR47737:SF1">
    <property type="entry name" value="GLYCINE BETAINE_PROLINE BETAINE TRANSPORT SYSTEM PERMEASE PROTEIN PROW"/>
    <property type="match status" value="1"/>
</dbReference>
<feature type="domain" description="ABC-type glycine betaine transport system substrate-binding" evidence="6">
    <location>
        <begin position="25"/>
        <end position="272"/>
    </location>
</feature>
<evidence type="ECO:0000256" key="5">
    <source>
        <dbReference type="SAM" id="SignalP"/>
    </source>
</evidence>
<evidence type="ECO:0000256" key="1">
    <source>
        <dbReference type="ARBA" id="ARBA00004236"/>
    </source>
</evidence>
<dbReference type="GO" id="GO:0005275">
    <property type="term" value="F:amine transmembrane transporter activity"/>
    <property type="evidence" value="ECO:0007669"/>
    <property type="project" value="TreeGrafter"/>
</dbReference>
<evidence type="ECO:0000259" key="6">
    <source>
        <dbReference type="Pfam" id="PF04069"/>
    </source>
</evidence>
<evidence type="ECO:0000256" key="4">
    <source>
        <dbReference type="ARBA" id="ARBA00023136"/>
    </source>
</evidence>
<proteinExistence type="predicted"/>
<keyword evidence="8" id="KW-1185">Reference proteome</keyword>
<dbReference type="SUPFAM" id="SSF53850">
    <property type="entry name" value="Periplasmic binding protein-like II"/>
    <property type="match status" value="1"/>
</dbReference>
<dbReference type="RefSeq" id="WP_089704064.1">
    <property type="nucleotide sequence ID" value="NZ_FNII01000005.1"/>
</dbReference>
<dbReference type="Gene3D" id="3.10.105.10">
    <property type="entry name" value="Dipeptide-binding Protein, Domain 3"/>
    <property type="match status" value="2"/>
</dbReference>
<dbReference type="GO" id="GO:0015871">
    <property type="term" value="P:choline transport"/>
    <property type="evidence" value="ECO:0007669"/>
    <property type="project" value="TreeGrafter"/>
</dbReference>
<dbReference type="Gene3D" id="3.40.190.100">
    <property type="entry name" value="Glycine betaine-binding periplasmic protein, domain 2"/>
    <property type="match status" value="2"/>
</dbReference>
<comment type="subcellular location">
    <subcellularLocation>
        <location evidence="1">Cell membrane</location>
    </subcellularLocation>
</comment>
<sequence length="284" mass="31462">MKPLTPIFIACGLAGLSMTASANDPLTIGTNNWAENIAVSHMWQQLLEEQGYDVELTTTGKSVLFSGLANGDLDISLEVWLPHGDAQYIEPYKDRIDVHDAWYDGAQDELVVPAYMEDINSISDLKDNAERFDYQGEPTILGIESGSAISGETENAIKSYNLPFRQLNSSGPAMLAALEEAYANEAPIAVTLWQPHWAYAQYDLKALEDPKKSYGGGDDIMWMSPKGFGEEHPEVTQMLDTWHMSHAQLADLMLTIENVGDPTQGAKQWIEEHRDLIDGWLAEG</sequence>
<protein>
    <submittedName>
        <fullName evidence="7">Glycine betaine/proline transport system substrate-binding protein</fullName>
    </submittedName>
</protein>
<dbReference type="GO" id="GO:0031460">
    <property type="term" value="P:glycine betaine transport"/>
    <property type="evidence" value="ECO:0007669"/>
    <property type="project" value="TreeGrafter"/>
</dbReference>
<dbReference type="Proteomes" id="UP000199677">
    <property type="component" value="Unassembled WGS sequence"/>
</dbReference>
<organism evidence="7 8">
    <name type="scientific">Vreelandella arcis</name>
    <dbReference type="NCBI Taxonomy" id="416873"/>
    <lineage>
        <taxon>Bacteria</taxon>
        <taxon>Pseudomonadati</taxon>
        <taxon>Pseudomonadota</taxon>
        <taxon>Gammaproteobacteria</taxon>
        <taxon>Oceanospirillales</taxon>
        <taxon>Halomonadaceae</taxon>
        <taxon>Vreelandella</taxon>
    </lineage>
</organism>
<dbReference type="AlphaFoldDB" id="A0A1H0BDK4"/>
<accession>A0A1H0BDK4</accession>
<reference evidence="8" key="1">
    <citation type="submission" date="2016-10" db="EMBL/GenBank/DDBJ databases">
        <authorList>
            <person name="Varghese N."/>
            <person name="Submissions S."/>
        </authorList>
    </citation>
    <scope>NUCLEOTIDE SEQUENCE [LARGE SCALE GENOMIC DNA]</scope>
    <source>
        <strain evidence="8">CGMCC 1.6494</strain>
    </source>
</reference>
<dbReference type="EMBL" id="FNII01000005">
    <property type="protein sequence ID" value="SDN43718.1"/>
    <property type="molecule type" value="Genomic_DNA"/>
</dbReference>
<evidence type="ECO:0000256" key="2">
    <source>
        <dbReference type="ARBA" id="ARBA00022448"/>
    </source>
</evidence>
<evidence type="ECO:0000313" key="8">
    <source>
        <dbReference type="Proteomes" id="UP000199677"/>
    </source>
</evidence>
<evidence type="ECO:0000256" key="3">
    <source>
        <dbReference type="ARBA" id="ARBA00022475"/>
    </source>
</evidence>
<dbReference type="OrthoDB" id="6152465at2"/>
<feature type="signal peptide" evidence="5">
    <location>
        <begin position="1"/>
        <end position="22"/>
    </location>
</feature>
<keyword evidence="5" id="KW-0732">Signal</keyword>
<keyword evidence="3" id="KW-1003">Cell membrane</keyword>
<dbReference type="Pfam" id="PF04069">
    <property type="entry name" value="OpuAC"/>
    <property type="match status" value="1"/>
</dbReference>
<dbReference type="GO" id="GO:0015226">
    <property type="term" value="F:carnitine transmembrane transporter activity"/>
    <property type="evidence" value="ECO:0007669"/>
    <property type="project" value="TreeGrafter"/>
</dbReference>
<keyword evidence="2" id="KW-0813">Transport</keyword>
<dbReference type="CDD" id="cd13639">
    <property type="entry name" value="PBP2_OpuAC_like"/>
    <property type="match status" value="1"/>
</dbReference>
<gene>
    <name evidence="7" type="ORF">SAMN04487951_10550</name>
</gene>
<dbReference type="InterPro" id="IPR007210">
    <property type="entry name" value="ABC_Gly_betaine_transp_sub-bd"/>
</dbReference>